<feature type="compositionally biased region" description="Low complexity" evidence="1">
    <location>
        <begin position="91"/>
        <end position="102"/>
    </location>
</feature>
<dbReference type="GO" id="GO:0006313">
    <property type="term" value="P:DNA transposition"/>
    <property type="evidence" value="ECO:0007669"/>
    <property type="project" value="InterPro"/>
</dbReference>
<feature type="region of interest" description="Disordered" evidence="1">
    <location>
        <begin position="91"/>
        <end position="118"/>
    </location>
</feature>
<protein>
    <submittedName>
        <fullName evidence="2">Transposase</fullName>
    </submittedName>
</protein>
<evidence type="ECO:0000313" key="3">
    <source>
        <dbReference type="Proteomes" id="UP000234331"/>
    </source>
</evidence>
<reference evidence="2 3" key="1">
    <citation type="submission" date="2017-06" db="EMBL/GenBank/DDBJ databases">
        <authorList>
            <person name="Kim H.J."/>
            <person name="Triplett B.A."/>
        </authorList>
    </citation>
    <scope>NUCLEOTIDE SEQUENCE [LARGE SCALE GENOMIC DNA]</scope>
    <source>
        <strain evidence="2">FRACA_ARgP5</strain>
    </source>
</reference>
<dbReference type="InterPro" id="IPR036388">
    <property type="entry name" value="WH-like_DNA-bd_sf"/>
</dbReference>
<gene>
    <name evidence="2" type="ORF">FRACA_3680001</name>
</gene>
<dbReference type="SUPFAM" id="SSF46689">
    <property type="entry name" value="Homeodomain-like"/>
    <property type="match status" value="1"/>
</dbReference>
<dbReference type="Proteomes" id="UP000234331">
    <property type="component" value="Unassembled WGS sequence"/>
</dbReference>
<dbReference type="InterPro" id="IPR002514">
    <property type="entry name" value="Transposase_8"/>
</dbReference>
<organism evidence="2 3">
    <name type="scientific">Frankia canadensis</name>
    <dbReference type="NCBI Taxonomy" id="1836972"/>
    <lineage>
        <taxon>Bacteria</taxon>
        <taxon>Bacillati</taxon>
        <taxon>Actinomycetota</taxon>
        <taxon>Actinomycetes</taxon>
        <taxon>Frankiales</taxon>
        <taxon>Frankiaceae</taxon>
        <taxon>Frankia</taxon>
    </lineage>
</organism>
<dbReference type="RefSeq" id="WP_165818513.1">
    <property type="nucleotide sequence ID" value="NZ_FZMO01000299.1"/>
</dbReference>
<dbReference type="Pfam" id="PF01527">
    <property type="entry name" value="HTH_Tnp_1"/>
    <property type="match status" value="1"/>
</dbReference>
<dbReference type="AlphaFoldDB" id="A0A2I2KVN5"/>
<dbReference type="GO" id="GO:0004803">
    <property type="term" value="F:transposase activity"/>
    <property type="evidence" value="ECO:0007669"/>
    <property type="project" value="InterPro"/>
</dbReference>
<dbReference type="InterPro" id="IPR009057">
    <property type="entry name" value="Homeodomain-like_sf"/>
</dbReference>
<evidence type="ECO:0000313" key="2">
    <source>
        <dbReference type="EMBL" id="SNQ49716.1"/>
    </source>
</evidence>
<sequence length="118" mass="13119">MGRSTPYSPAFRAQAVAEVRLARPRHASEWATIQAVAAAHTISAETLRTWIRQAEAIPADHARAELRRHQAEIRRLAYENGQLRLALDVLRTATTPPARTRPGSQVPGRPRRREQAAG</sequence>
<keyword evidence="3" id="KW-1185">Reference proteome</keyword>
<name>A0A2I2KVN5_9ACTN</name>
<accession>A0A2I2KVN5</accession>
<dbReference type="Gene3D" id="1.10.10.10">
    <property type="entry name" value="Winged helix-like DNA-binding domain superfamily/Winged helix DNA-binding domain"/>
    <property type="match status" value="1"/>
</dbReference>
<dbReference type="EMBL" id="FZMO01000299">
    <property type="protein sequence ID" value="SNQ49716.1"/>
    <property type="molecule type" value="Genomic_DNA"/>
</dbReference>
<proteinExistence type="predicted"/>
<evidence type="ECO:0000256" key="1">
    <source>
        <dbReference type="SAM" id="MobiDB-lite"/>
    </source>
</evidence>
<dbReference type="GO" id="GO:0003677">
    <property type="term" value="F:DNA binding"/>
    <property type="evidence" value="ECO:0007669"/>
    <property type="project" value="InterPro"/>
</dbReference>